<name>A0ABU2ZJ21_9SPHN</name>
<organism evidence="1 2">
    <name type="scientific">Croceicoccus esteveae</name>
    <dbReference type="NCBI Taxonomy" id="3075597"/>
    <lineage>
        <taxon>Bacteria</taxon>
        <taxon>Pseudomonadati</taxon>
        <taxon>Pseudomonadota</taxon>
        <taxon>Alphaproteobacteria</taxon>
        <taxon>Sphingomonadales</taxon>
        <taxon>Erythrobacteraceae</taxon>
        <taxon>Croceicoccus</taxon>
    </lineage>
</organism>
<comment type="caution">
    <text evidence="1">The sequence shown here is derived from an EMBL/GenBank/DDBJ whole genome shotgun (WGS) entry which is preliminary data.</text>
</comment>
<keyword evidence="2" id="KW-1185">Reference proteome</keyword>
<protein>
    <submittedName>
        <fullName evidence="1">DUF3768 domain-containing protein</fullName>
    </submittedName>
</protein>
<proteinExistence type="predicted"/>
<evidence type="ECO:0000313" key="2">
    <source>
        <dbReference type="Proteomes" id="UP001259803"/>
    </source>
</evidence>
<sequence length="122" mass="13936">MSEALAQTRPSTTERIAALNDRARLSLDRTARTILTMNLLDSLSDGKRSNDILAQARVMKAMRECTFSKDSPERDMAWFEVDDVKVMMKIDYYDADFEYGSQDPANAAETRRAITLMKPEDY</sequence>
<dbReference type="Proteomes" id="UP001259803">
    <property type="component" value="Unassembled WGS sequence"/>
</dbReference>
<dbReference type="InterPro" id="IPR022243">
    <property type="entry name" value="DUF3768"/>
</dbReference>
<gene>
    <name evidence="1" type="ORF">RM533_09340</name>
</gene>
<evidence type="ECO:0000313" key="1">
    <source>
        <dbReference type="EMBL" id="MDT0576390.1"/>
    </source>
</evidence>
<reference evidence="1 2" key="1">
    <citation type="submission" date="2023-09" db="EMBL/GenBank/DDBJ databases">
        <authorList>
            <person name="Rey-Velasco X."/>
        </authorList>
    </citation>
    <scope>NUCLEOTIDE SEQUENCE [LARGE SCALE GENOMIC DNA]</scope>
    <source>
        <strain evidence="1 2">F390</strain>
    </source>
</reference>
<accession>A0ABU2ZJ21</accession>
<dbReference type="RefSeq" id="WP_311340970.1">
    <property type="nucleotide sequence ID" value="NZ_JAVRHS010000007.1"/>
</dbReference>
<dbReference type="Pfam" id="PF12599">
    <property type="entry name" value="DUF3768"/>
    <property type="match status" value="1"/>
</dbReference>
<dbReference type="EMBL" id="JAVRHS010000007">
    <property type="protein sequence ID" value="MDT0576390.1"/>
    <property type="molecule type" value="Genomic_DNA"/>
</dbReference>